<dbReference type="GO" id="GO:0005737">
    <property type="term" value="C:cytoplasm"/>
    <property type="evidence" value="ECO:0007669"/>
    <property type="project" value="TreeGrafter"/>
</dbReference>
<reference evidence="2" key="1">
    <citation type="journal article" date="2014" name="Int. J. Syst. Evol. Microbiol.">
        <title>Complete genome sequence of Corynebacterium casei LMG S-19264T (=DSM 44701T), isolated from a smear-ripened cheese.</title>
        <authorList>
            <consortium name="US DOE Joint Genome Institute (JGI-PGF)"/>
            <person name="Walter F."/>
            <person name="Albersmeier A."/>
            <person name="Kalinowski J."/>
            <person name="Ruckert C."/>
        </authorList>
    </citation>
    <scope>NUCLEOTIDE SEQUENCE</scope>
    <source>
        <strain evidence="2">CGMCC 1.12987</strain>
    </source>
</reference>
<dbReference type="EMBL" id="BMGR01000019">
    <property type="protein sequence ID" value="GGG22736.1"/>
    <property type="molecule type" value="Genomic_DNA"/>
</dbReference>
<gene>
    <name evidence="2" type="ORF">GCM10010916_44260</name>
</gene>
<evidence type="ECO:0000259" key="1">
    <source>
        <dbReference type="SMART" id="SM00460"/>
    </source>
</evidence>
<dbReference type="Pfam" id="PF01841">
    <property type="entry name" value="Transglut_core"/>
    <property type="match status" value="1"/>
</dbReference>
<protein>
    <recommendedName>
        <fullName evidence="1">Transglutaminase-like domain-containing protein</fullName>
    </recommendedName>
</protein>
<evidence type="ECO:0000313" key="2">
    <source>
        <dbReference type="EMBL" id="GGG22736.1"/>
    </source>
</evidence>
<name>A0A917LH54_9BACL</name>
<sequence>MKRMLFKLCLLLFVIIVGLGSELKFMPVIADSSSISSLAELKTRIASNLLIRNEEFSVQYSGDKDELSASLPAVIMEALETDDYTGYIVDSYFYTIQTWSSNAKIKLEFVYRESQEQTAFVDRRVSAILTDIIKNGMDDDQIVKQIHDWIIYNVAYDRSYQRYTAYDALDSGLAVCQGYSLLANKMLNMAGIPSRIVEGTVATGDHAWNLVQVDGVWYHMDVTWNDPLPDRGRKADYTYFFFY</sequence>
<dbReference type="AlphaFoldDB" id="A0A917LH54"/>
<dbReference type="InterPro" id="IPR038765">
    <property type="entry name" value="Papain-like_cys_pep_sf"/>
</dbReference>
<dbReference type="SUPFAM" id="SSF54001">
    <property type="entry name" value="Cysteine proteinases"/>
    <property type="match status" value="1"/>
</dbReference>
<dbReference type="RefSeq" id="WP_188533263.1">
    <property type="nucleotide sequence ID" value="NZ_BMGR01000019.1"/>
</dbReference>
<organism evidence="2 3">
    <name type="scientific">Paenibacillus abyssi</name>
    <dbReference type="NCBI Taxonomy" id="1340531"/>
    <lineage>
        <taxon>Bacteria</taxon>
        <taxon>Bacillati</taxon>
        <taxon>Bacillota</taxon>
        <taxon>Bacilli</taxon>
        <taxon>Bacillales</taxon>
        <taxon>Paenibacillaceae</taxon>
        <taxon>Paenibacillus</taxon>
    </lineage>
</organism>
<dbReference type="Gene3D" id="3.10.620.30">
    <property type="match status" value="1"/>
</dbReference>
<reference evidence="2" key="2">
    <citation type="submission" date="2020-09" db="EMBL/GenBank/DDBJ databases">
        <authorList>
            <person name="Sun Q."/>
            <person name="Zhou Y."/>
        </authorList>
    </citation>
    <scope>NUCLEOTIDE SEQUENCE</scope>
    <source>
        <strain evidence="2">CGMCC 1.12987</strain>
    </source>
</reference>
<accession>A0A917LH54</accession>
<dbReference type="PANTHER" id="PTHR46333">
    <property type="entry name" value="CYTOKINESIS PROTEIN 3"/>
    <property type="match status" value="1"/>
</dbReference>
<proteinExistence type="predicted"/>
<comment type="caution">
    <text evidence="2">The sequence shown here is derived from an EMBL/GenBank/DDBJ whole genome shotgun (WGS) entry which is preliminary data.</text>
</comment>
<dbReference type="InterPro" id="IPR002931">
    <property type="entry name" value="Transglutaminase-like"/>
</dbReference>
<feature type="domain" description="Transglutaminase-like" evidence="1">
    <location>
        <begin position="168"/>
        <end position="224"/>
    </location>
</feature>
<evidence type="ECO:0000313" key="3">
    <source>
        <dbReference type="Proteomes" id="UP000644756"/>
    </source>
</evidence>
<dbReference type="Proteomes" id="UP000644756">
    <property type="component" value="Unassembled WGS sequence"/>
</dbReference>
<dbReference type="InterPro" id="IPR052557">
    <property type="entry name" value="CAP/Cytokinesis_protein"/>
</dbReference>
<keyword evidence="3" id="KW-1185">Reference proteome</keyword>
<dbReference type="SMART" id="SM00460">
    <property type="entry name" value="TGc"/>
    <property type="match status" value="1"/>
</dbReference>
<dbReference type="PANTHER" id="PTHR46333:SF2">
    <property type="entry name" value="CYTOKINESIS PROTEIN 3"/>
    <property type="match status" value="1"/>
</dbReference>